<evidence type="ECO:0000313" key="8">
    <source>
        <dbReference type="RefSeq" id="XP_008476232.2"/>
    </source>
</evidence>
<feature type="region of interest" description="Disordered" evidence="6">
    <location>
        <begin position="1"/>
        <end position="92"/>
    </location>
</feature>
<feature type="region of interest" description="Disordered" evidence="6">
    <location>
        <begin position="864"/>
        <end position="911"/>
    </location>
</feature>
<gene>
    <name evidence="8" type="primary">LOC103513199</name>
</gene>
<feature type="compositionally biased region" description="Basic residues" evidence="6">
    <location>
        <begin position="1"/>
        <end position="10"/>
    </location>
</feature>
<keyword evidence="4" id="KW-0539">Nucleus</keyword>
<dbReference type="Pfam" id="PF14631">
    <property type="entry name" value="FancD2"/>
    <property type="match status" value="1"/>
</dbReference>
<evidence type="ECO:0000313" key="7">
    <source>
        <dbReference type="Proteomes" id="UP000079169"/>
    </source>
</evidence>
<dbReference type="KEGG" id="dci:103513199"/>
<feature type="compositionally biased region" description="Polar residues" evidence="6">
    <location>
        <begin position="12"/>
        <end position="32"/>
    </location>
</feature>
<evidence type="ECO:0000256" key="2">
    <source>
        <dbReference type="ARBA" id="ARBA00022499"/>
    </source>
</evidence>
<feature type="compositionally biased region" description="Polar residues" evidence="6">
    <location>
        <begin position="1461"/>
        <end position="1480"/>
    </location>
</feature>
<proteinExistence type="inferred from homology"/>
<sequence>MRKSHVRRLGQLKQTSSLTPVGGSQPQFNQNDGAIKDSRALASDSSIRFSTCAQSTPKRSRMSTDDEDPFADDDDDVPSKPETTGPAKSNSTKFIQPKACVPLASANLPVSFAPTKTELEDISEGEGEQSTVQDCFIRLLLHVGVIQSRLIVYLVERVSNMTRMEQENDEGIAWVGHLLRSLSYLGVIHDSKSLCEQLLDLMELVNSPMIKREIISSLPDILNFDVHSTVAVKLSNLLQDDESLMPVILETLSILTLSEEILSTVQVATILSIKRASLDALPAIVKFLISTCGDTYDDVINGIRSELNFTGRPVTRSQMPLSMQMNAEKKLRVETQKKVFTCIKDEMLFNKKFFEAWLKTCKMMAKQSSTQPTTKAKPIDLMLMIVMYSSCQTDKNKEIVVKVFRSLILAGQMNSSLVQEALALYIPVLKDEAYFMSLMKLLSHFIRSSERAVVSFTIELTSQFMQYLQGRWVCWLLRDLVSVIGCGDAASVHNALAILKVICLGFKDKVQPMSSIVMILLNKLEDFSVMDMRQVLNILSFLSHSDDDSMSDDIHILVQKKLSSVEVHSLRIGVIGAALMIKQVALVSPGEHNSLSSEYSNDTGGTANCTLPITERTTKALDLVHSVTDKLRNRGSDVLGLFYDQLACMLFRENNIDVTFKVKVAELVKTKLKETFFVDNFQTENLTDPDTLKCSTQFCLNGSLSVNIGQLVVQAKSTRNGLVVCLPVFMRLLRVADYLPNIDTLIDAGLILPVRSAYDINSFSNLSSVHQELVVSSLFIAVNWFIEILNCFSNTMKKKRGSESTQSSVQVSQCSPSNKVVLRLQHLVFLLQQLSQILPLLSSSAFCPPKCYFHVDVKNPIAADKNKASKQNQKDGGAKKKSGGTKRKKCDDTMRSTCPDNSVAGGEEAEMSLEEDLGKPDVLQADMKLYQSFVRELETDVWLILREPLVLVPTPEKDGKFSGQLGPSEYLFLLNDAVRKLDRCLPPTIKKVSALKSVATSEKTLGFDHLDAFEDICVVQKYLSVLPSLCKHTTNISNYLHRTWVAFDKIDDVPALFEPETRVIKLCLAQLFKSMALVFSWNGFQTNPTQSPHVKHLLNGLCVFVKCGSPDMSVSNKKVEDLPSLVTGSIEYLSTFHEFVSYLPAAVSYMKLLRALSSLSPDVTNIQVKISEIAWHFLTSRWYTLTGSEEKGALYCADEEYLLLTHFQYATGELSHLDQVFANLIADIDELKEPESRLNTICTIGKANLHILIRCLCKGILHEIKQKMDAGDSKEILEVWLKTFEHMDVLVKVLKDKLMHKSKMNLIAFIKQSKEIFKLFLKEGFAHLSGDNFVSENDLVCKILKKLQVSTRYIQNICNHTKKTEDLQLTKDLPIMKQMMEIIILRVSSIMKENKCGDAIQVACLRIRDVAGREIDMDEDSDESNSDVGEEEEEGEGTSPAPASDNEDDNNDTGVPDNDPADNSGNELSDSEPGNTSNSF</sequence>
<dbReference type="SUPFAM" id="SSF48371">
    <property type="entry name" value="ARM repeat"/>
    <property type="match status" value="1"/>
</dbReference>
<evidence type="ECO:0000256" key="3">
    <source>
        <dbReference type="ARBA" id="ARBA00022843"/>
    </source>
</evidence>
<feature type="compositionally biased region" description="Acidic residues" evidence="6">
    <location>
        <begin position="1416"/>
        <end position="1436"/>
    </location>
</feature>
<evidence type="ECO:0000256" key="1">
    <source>
        <dbReference type="ARBA" id="ARBA00004123"/>
    </source>
</evidence>
<name>A0A1S3D7Z8_DIACI</name>
<dbReference type="STRING" id="121845.A0A1S3D7Z8"/>
<evidence type="ECO:0000256" key="4">
    <source>
        <dbReference type="ARBA" id="ARBA00023242"/>
    </source>
</evidence>
<keyword evidence="3" id="KW-0832">Ubl conjugation</keyword>
<dbReference type="GO" id="GO:0000793">
    <property type="term" value="C:condensed chromosome"/>
    <property type="evidence" value="ECO:0007669"/>
    <property type="project" value="TreeGrafter"/>
</dbReference>
<evidence type="ECO:0000256" key="5">
    <source>
        <dbReference type="ARBA" id="ARBA00093456"/>
    </source>
</evidence>
<keyword evidence="7" id="KW-1185">Reference proteome</keyword>
<dbReference type="PANTHER" id="PTHR32086:SF0">
    <property type="entry name" value="FANCONI ANEMIA GROUP D2 PROTEIN"/>
    <property type="match status" value="1"/>
</dbReference>
<feature type="region of interest" description="Disordered" evidence="6">
    <location>
        <begin position="1414"/>
        <end position="1480"/>
    </location>
</feature>
<dbReference type="GO" id="GO:0007129">
    <property type="term" value="P:homologous chromosome pairing at meiosis"/>
    <property type="evidence" value="ECO:0007669"/>
    <property type="project" value="TreeGrafter"/>
</dbReference>
<dbReference type="RefSeq" id="XP_008476232.2">
    <property type="nucleotide sequence ID" value="XM_008478010.2"/>
</dbReference>
<protein>
    <submittedName>
        <fullName evidence="8">Fanconi anemia group D2 protein homolog</fullName>
    </submittedName>
</protein>
<dbReference type="GO" id="GO:0070182">
    <property type="term" value="F:DNA polymerase binding"/>
    <property type="evidence" value="ECO:0007669"/>
    <property type="project" value="TreeGrafter"/>
</dbReference>
<evidence type="ECO:0000256" key="6">
    <source>
        <dbReference type="SAM" id="MobiDB-lite"/>
    </source>
</evidence>
<dbReference type="Proteomes" id="UP000079169">
    <property type="component" value="Unplaced"/>
</dbReference>
<accession>A0A1S3D7Z8</accession>
<dbReference type="GO" id="GO:0005634">
    <property type="term" value="C:nucleus"/>
    <property type="evidence" value="ECO:0007669"/>
    <property type="project" value="UniProtKB-SubCell"/>
</dbReference>
<keyword evidence="2" id="KW-1017">Isopeptide bond</keyword>
<dbReference type="GO" id="GO:1990918">
    <property type="term" value="P:double-strand break repair involved in meiotic recombination"/>
    <property type="evidence" value="ECO:0007669"/>
    <property type="project" value="TreeGrafter"/>
</dbReference>
<reference evidence="8" key="1">
    <citation type="submission" date="2025-08" db="UniProtKB">
        <authorList>
            <consortium name="RefSeq"/>
        </authorList>
    </citation>
    <scope>IDENTIFICATION</scope>
</reference>
<organism evidence="7 8">
    <name type="scientific">Diaphorina citri</name>
    <name type="common">Asian citrus psyllid</name>
    <dbReference type="NCBI Taxonomy" id="121845"/>
    <lineage>
        <taxon>Eukaryota</taxon>
        <taxon>Metazoa</taxon>
        <taxon>Ecdysozoa</taxon>
        <taxon>Arthropoda</taxon>
        <taxon>Hexapoda</taxon>
        <taxon>Insecta</taxon>
        <taxon>Pterygota</taxon>
        <taxon>Neoptera</taxon>
        <taxon>Paraneoptera</taxon>
        <taxon>Hemiptera</taxon>
        <taxon>Sternorrhyncha</taxon>
        <taxon>Psylloidea</taxon>
        <taxon>Psyllidae</taxon>
        <taxon>Diaphorininae</taxon>
        <taxon>Diaphorina</taxon>
    </lineage>
</organism>
<dbReference type="InterPro" id="IPR016024">
    <property type="entry name" value="ARM-type_fold"/>
</dbReference>
<dbReference type="PaxDb" id="121845-A0A1S3D7Z8"/>
<comment type="similarity">
    <text evidence="5">Belongs to the Fanconi anemia protein FANCD2 family.</text>
</comment>
<dbReference type="GO" id="GO:0031573">
    <property type="term" value="P:mitotic intra-S DNA damage checkpoint signaling"/>
    <property type="evidence" value="ECO:0007669"/>
    <property type="project" value="TreeGrafter"/>
</dbReference>
<dbReference type="InterPro" id="IPR029448">
    <property type="entry name" value="FANCD2"/>
</dbReference>
<feature type="compositionally biased region" description="Basic residues" evidence="6">
    <location>
        <begin position="879"/>
        <end position="888"/>
    </location>
</feature>
<dbReference type="GeneID" id="103513199"/>
<dbReference type="GO" id="GO:0036297">
    <property type="term" value="P:interstrand cross-link repair"/>
    <property type="evidence" value="ECO:0007669"/>
    <property type="project" value="TreeGrafter"/>
</dbReference>
<feature type="compositionally biased region" description="Acidic residues" evidence="6">
    <location>
        <begin position="65"/>
        <end position="76"/>
    </location>
</feature>
<comment type="subcellular location">
    <subcellularLocation>
        <location evidence="1">Nucleus</location>
    </subcellularLocation>
</comment>
<dbReference type="PANTHER" id="PTHR32086">
    <property type="entry name" value="FANCONI ANEMIA GROUP D2 PROTEIN"/>
    <property type="match status" value="1"/>
</dbReference>
<feature type="compositionally biased region" description="Basic and acidic residues" evidence="6">
    <location>
        <begin position="864"/>
        <end position="878"/>
    </location>
</feature>
<feature type="compositionally biased region" description="Polar residues" evidence="6">
    <location>
        <begin position="43"/>
        <end position="57"/>
    </location>
</feature>